<feature type="domain" description="IclR-ED" evidence="5">
    <location>
        <begin position="97"/>
        <end position="285"/>
    </location>
</feature>
<dbReference type="InterPro" id="IPR029016">
    <property type="entry name" value="GAF-like_dom_sf"/>
</dbReference>
<evidence type="ECO:0000256" key="2">
    <source>
        <dbReference type="ARBA" id="ARBA00023125"/>
    </source>
</evidence>
<protein>
    <submittedName>
        <fullName evidence="6">IclR family transcriptional regulator</fullName>
    </submittedName>
</protein>
<dbReference type="InterPro" id="IPR014757">
    <property type="entry name" value="Tscrpt_reg_IclR_C"/>
</dbReference>
<proteinExistence type="predicted"/>
<dbReference type="InterPro" id="IPR050707">
    <property type="entry name" value="HTH_MetabolicPath_Reg"/>
</dbReference>
<keyword evidence="3" id="KW-0804">Transcription</keyword>
<evidence type="ECO:0000256" key="1">
    <source>
        <dbReference type="ARBA" id="ARBA00023015"/>
    </source>
</evidence>
<dbReference type="Gene3D" id="3.30.450.40">
    <property type="match status" value="1"/>
</dbReference>
<dbReference type="Pfam" id="PF01614">
    <property type="entry name" value="IclR_C"/>
    <property type="match status" value="1"/>
</dbReference>
<keyword evidence="1" id="KW-0805">Transcription regulation</keyword>
<evidence type="ECO:0000259" key="4">
    <source>
        <dbReference type="PROSITE" id="PS51077"/>
    </source>
</evidence>
<dbReference type="PANTHER" id="PTHR30136:SF35">
    <property type="entry name" value="HTH-TYPE TRANSCRIPTIONAL REGULATOR RV1719"/>
    <property type="match status" value="1"/>
</dbReference>
<evidence type="ECO:0000313" key="7">
    <source>
        <dbReference type="Proteomes" id="UP001622557"/>
    </source>
</evidence>
<dbReference type="PROSITE" id="PS51078">
    <property type="entry name" value="ICLR_ED"/>
    <property type="match status" value="1"/>
</dbReference>
<dbReference type="PANTHER" id="PTHR30136">
    <property type="entry name" value="HELIX-TURN-HELIX TRANSCRIPTIONAL REGULATOR, ICLR FAMILY"/>
    <property type="match status" value="1"/>
</dbReference>
<dbReference type="SUPFAM" id="SSF55781">
    <property type="entry name" value="GAF domain-like"/>
    <property type="match status" value="1"/>
</dbReference>
<dbReference type="RefSeq" id="WP_391637312.1">
    <property type="nucleotide sequence ID" value="NZ_CP108164.1"/>
</dbReference>
<evidence type="ECO:0000259" key="5">
    <source>
        <dbReference type="PROSITE" id="PS51078"/>
    </source>
</evidence>
<dbReference type="EMBL" id="CP108164">
    <property type="protein sequence ID" value="WTQ82594.1"/>
    <property type="molecule type" value="Genomic_DNA"/>
</dbReference>
<accession>A0ABZ1KPT7</accession>
<keyword evidence="2" id="KW-0238">DNA-binding</keyword>
<dbReference type="Gene3D" id="1.10.10.10">
    <property type="entry name" value="Winged helix-like DNA-binding domain superfamily/Winged helix DNA-binding domain"/>
    <property type="match status" value="1"/>
</dbReference>
<organism evidence="6 7">
    <name type="scientific">Streptomyces achromogenes</name>
    <dbReference type="NCBI Taxonomy" id="67255"/>
    <lineage>
        <taxon>Bacteria</taxon>
        <taxon>Bacillati</taxon>
        <taxon>Actinomycetota</taxon>
        <taxon>Actinomycetes</taxon>
        <taxon>Kitasatosporales</taxon>
        <taxon>Streptomycetaceae</taxon>
        <taxon>Streptomyces</taxon>
    </lineage>
</organism>
<gene>
    <name evidence="6" type="ORF">OG350_20825</name>
</gene>
<name>A0ABZ1KPT7_STRAH</name>
<evidence type="ECO:0000313" key="6">
    <source>
        <dbReference type="EMBL" id="WTQ82594.1"/>
    </source>
</evidence>
<dbReference type="InterPro" id="IPR005471">
    <property type="entry name" value="Tscrpt_reg_IclR_N"/>
</dbReference>
<dbReference type="GeneID" id="97282920"/>
<evidence type="ECO:0000256" key="3">
    <source>
        <dbReference type="ARBA" id="ARBA00023163"/>
    </source>
</evidence>
<feature type="domain" description="HTH iclR-type" evidence="4">
    <location>
        <begin position="34"/>
        <end position="96"/>
    </location>
</feature>
<dbReference type="PROSITE" id="PS51077">
    <property type="entry name" value="HTH_ICLR"/>
    <property type="match status" value="1"/>
</dbReference>
<dbReference type="Proteomes" id="UP001622557">
    <property type="component" value="Chromosome"/>
</dbReference>
<reference evidence="6 7" key="1">
    <citation type="submission" date="2022-10" db="EMBL/GenBank/DDBJ databases">
        <title>The complete genomes of actinobacterial strains from the NBC collection.</title>
        <authorList>
            <person name="Joergensen T.S."/>
            <person name="Alvarez Arevalo M."/>
            <person name="Sterndorff E.B."/>
            <person name="Faurdal D."/>
            <person name="Vuksanovic O."/>
            <person name="Mourched A.-S."/>
            <person name="Charusanti P."/>
            <person name="Shaw S."/>
            <person name="Blin K."/>
            <person name="Weber T."/>
        </authorList>
    </citation>
    <scope>NUCLEOTIDE SEQUENCE [LARGE SCALE GENOMIC DNA]</scope>
    <source>
        <strain evidence="6 7">NBC_00156</strain>
    </source>
</reference>
<sequence length="290" mass="30552">MAGIVRGGETGVAMDMHAVSAEGRTGERVRAGGTTHAERVFRVQQAFLKLRGRTHGPGELAEAAGLDDSAVHRILQSGIYEGVFDRVGRGMYQLGTTAALVGMQAMAHTLDRHTARSILLRLRAATGGGLAFLYTLAPFGGAQRQCVDMAVGDSDLSELGMTPRDVLTVTRSLRIGASGRAILAYLPRPLQERVAAEPAVAEAGPGALVDDGALWDSLREIRDQGYAIGLEECIAGWNACAAPVMWDGWVFGAVLVLLPAAGPTHPDVIDATTTAATQLSLSLGPYHRVM</sequence>
<dbReference type="InterPro" id="IPR036388">
    <property type="entry name" value="WH-like_DNA-bd_sf"/>
</dbReference>
<keyword evidence="7" id="KW-1185">Reference proteome</keyword>